<sequence length="155" mass="17675">MIDDHFDALADEQRREVLLAILDKNPGDDRSVTTAVRTDEERSRATELHHVHLPKLEDYGLIDWDRERHEITKGPLFDQIRPLLVLLEKTGTSSSERCRPNDRSSLALLPSLPRLTVLSVSFSLLRYPCRSRTPCVRDTSPFGVRGRSTTVSRNV</sequence>
<dbReference type="EMBL" id="BAAADV010000004">
    <property type="protein sequence ID" value="GAA0674274.1"/>
    <property type="molecule type" value="Genomic_DNA"/>
</dbReference>
<reference evidence="2 3" key="1">
    <citation type="journal article" date="2019" name="Int. J. Syst. Evol. Microbiol.">
        <title>The Global Catalogue of Microorganisms (GCM) 10K type strain sequencing project: providing services to taxonomists for standard genome sequencing and annotation.</title>
        <authorList>
            <consortium name="The Broad Institute Genomics Platform"/>
            <consortium name="The Broad Institute Genome Sequencing Center for Infectious Disease"/>
            <person name="Wu L."/>
            <person name="Ma J."/>
        </authorList>
    </citation>
    <scope>NUCLEOTIDE SEQUENCE [LARGE SCALE GENOMIC DNA]</scope>
    <source>
        <strain evidence="2 3">JCM 16328</strain>
    </source>
</reference>
<organism evidence="2 3">
    <name type="scientific">Natronoarchaeum mannanilyticum</name>
    <dbReference type="NCBI Taxonomy" id="926360"/>
    <lineage>
        <taxon>Archaea</taxon>
        <taxon>Methanobacteriati</taxon>
        <taxon>Methanobacteriota</taxon>
        <taxon>Stenosarchaea group</taxon>
        <taxon>Halobacteria</taxon>
        <taxon>Halobacteriales</taxon>
        <taxon>Natronoarchaeaceae</taxon>
    </lineage>
</organism>
<evidence type="ECO:0000259" key="1">
    <source>
        <dbReference type="Pfam" id="PF24035"/>
    </source>
</evidence>
<dbReference type="RefSeq" id="WP_377074296.1">
    <property type="nucleotide sequence ID" value="NZ_BAAADV010000004.1"/>
</dbReference>
<protein>
    <recommendedName>
        <fullName evidence="1">DUF7344 domain-containing protein</fullName>
    </recommendedName>
</protein>
<comment type="caution">
    <text evidence="2">The sequence shown here is derived from an EMBL/GenBank/DDBJ whole genome shotgun (WGS) entry which is preliminary data.</text>
</comment>
<gene>
    <name evidence="2" type="ORF">GCM10009020_21970</name>
</gene>
<dbReference type="InterPro" id="IPR055768">
    <property type="entry name" value="DUF7344"/>
</dbReference>
<accession>A0AAV3TB79</accession>
<evidence type="ECO:0000313" key="3">
    <source>
        <dbReference type="Proteomes" id="UP001500420"/>
    </source>
</evidence>
<dbReference type="InterPro" id="IPR036388">
    <property type="entry name" value="WH-like_DNA-bd_sf"/>
</dbReference>
<keyword evidence="3" id="KW-1185">Reference proteome</keyword>
<dbReference type="AlphaFoldDB" id="A0AAV3TB79"/>
<dbReference type="Gene3D" id="1.10.10.10">
    <property type="entry name" value="Winged helix-like DNA-binding domain superfamily/Winged helix DNA-binding domain"/>
    <property type="match status" value="1"/>
</dbReference>
<dbReference type="Pfam" id="PF24035">
    <property type="entry name" value="DUF7344"/>
    <property type="match status" value="1"/>
</dbReference>
<name>A0AAV3TB79_9EURY</name>
<evidence type="ECO:0000313" key="2">
    <source>
        <dbReference type="EMBL" id="GAA0674274.1"/>
    </source>
</evidence>
<feature type="domain" description="DUF7344" evidence="1">
    <location>
        <begin position="6"/>
        <end position="71"/>
    </location>
</feature>
<dbReference type="Proteomes" id="UP001500420">
    <property type="component" value="Unassembled WGS sequence"/>
</dbReference>
<proteinExistence type="predicted"/>